<dbReference type="Gene3D" id="3.90.480.10">
    <property type="entry name" value="Sulfite Reductase Hemoprotein,Domain 2"/>
    <property type="match status" value="1"/>
</dbReference>
<dbReference type="AlphaFoldDB" id="A0A9D9I1T4"/>
<organism evidence="9 10">
    <name type="scientific">Candidatus Scybalomonas excrementavium</name>
    <dbReference type="NCBI Taxonomy" id="2840943"/>
    <lineage>
        <taxon>Bacteria</taxon>
        <taxon>Bacillati</taxon>
        <taxon>Bacillota</taxon>
        <taxon>Clostridia</taxon>
        <taxon>Lachnospirales</taxon>
        <taxon>Lachnospiraceae</taxon>
        <taxon>Lachnospiraceae incertae sedis</taxon>
        <taxon>Candidatus Scybalomonas</taxon>
    </lineage>
</organism>
<gene>
    <name evidence="9" type="ORF">IAC13_10190</name>
</gene>
<accession>A0A9D9I1T4</accession>
<dbReference type="GO" id="GO:0046872">
    <property type="term" value="F:metal ion binding"/>
    <property type="evidence" value="ECO:0007669"/>
    <property type="project" value="UniProtKB-KW"/>
</dbReference>
<reference evidence="9" key="1">
    <citation type="submission" date="2020-10" db="EMBL/GenBank/DDBJ databases">
        <authorList>
            <person name="Gilroy R."/>
        </authorList>
    </citation>
    <scope>NUCLEOTIDE SEQUENCE</scope>
    <source>
        <strain evidence="9">E3-2379</strain>
    </source>
</reference>
<dbReference type="GO" id="GO:0051539">
    <property type="term" value="F:4 iron, 4 sulfur cluster binding"/>
    <property type="evidence" value="ECO:0007669"/>
    <property type="project" value="UniProtKB-KW"/>
</dbReference>
<evidence type="ECO:0000256" key="3">
    <source>
        <dbReference type="ARBA" id="ARBA00022723"/>
    </source>
</evidence>
<name>A0A9D9I1T4_9FIRM</name>
<dbReference type="PANTHER" id="PTHR32439:SF9">
    <property type="entry name" value="BLR3264 PROTEIN"/>
    <property type="match status" value="1"/>
</dbReference>
<evidence type="ECO:0000256" key="1">
    <source>
        <dbReference type="ARBA" id="ARBA00022485"/>
    </source>
</evidence>
<keyword evidence="5" id="KW-0408">Iron</keyword>
<dbReference type="InterPro" id="IPR036136">
    <property type="entry name" value="Nit/Sulf_reduc_fer-like_dom_sf"/>
</dbReference>
<dbReference type="GO" id="GO:0016491">
    <property type="term" value="F:oxidoreductase activity"/>
    <property type="evidence" value="ECO:0007669"/>
    <property type="project" value="UniProtKB-KW"/>
</dbReference>
<dbReference type="SUPFAM" id="SSF56014">
    <property type="entry name" value="Nitrite and sulphite reductase 4Fe-4S domain-like"/>
    <property type="match status" value="1"/>
</dbReference>
<dbReference type="Gene3D" id="3.30.413.10">
    <property type="entry name" value="Sulfite Reductase Hemoprotein, domain 1"/>
    <property type="match status" value="1"/>
</dbReference>
<keyword evidence="3" id="KW-0479">Metal-binding</keyword>
<reference evidence="9" key="2">
    <citation type="journal article" date="2021" name="PeerJ">
        <title>Extensive microbial diversity within the chicken gut microbiome revealed by metagenomics and culture.</title>
        <authorList>
            <person name="Gilroy R."/>
            <person name="Ravi A."/>
            <person name="Getino M."/>
            <person name="Pursley I."/>
            <person name="Horton D.L."/>
            <person name="Alikhan N.F."/>
            <person name="Baker D."/>
            <person name="Gharbi K."/>
            <person name="Hall N."/>
            <person name="Watson M."/>
            <person name="Adriaenssens E.M."/>
            <person name="Foster-Nyarko E."/>
            <person name="Jarju S."/>
            <person name="Secka A."/>
            <person name="Antonio M."/>
            <person name="Oren A."/>
            <person name="Chaudhuri R.R."/>
            <person name="La Ragione R."/>
            <person name="Hildebrand F."/>
            <person name="Pallen M.J."/>
        </authorList>
    </citation>
    <scope>NUCLEOTIDE SEQUENCE</scope>
    <source>
        <strain evidence="9">E3-2379</strain>
    </source>
</reference>
<dbReference type="SUPFAM" id="SSF55124">
    <property type="entry name" value="Nitrite/Sulfite reductase N-terminal domain-like"/>
    <property type="match status" value="2"/>
</dbReference>
<dbReference type="PANTHER" id="PTHR32439">
    <property type="entry name" value="FERREDOXIN--NITRITE REDUCTASE, CHLOROPLASTIC"/>
    <property type="match status" value="1"/>
</dbReference>
<dbReference type="Pfam" id="PF03460">
    <property type="entry name" value="NIR_SIR_ferr"/>
    <property type="match status" value="1"/>
</dbReference>
<keyword evidence="1" id="KW-0004">4Fe-4S</keyword>
<evidence type="ECO:0000256" key="6">
    <source>
        <dbReference type="ARBA" id="ARBA00023014"/>
    </source>
</evidence>
<protein>
    <submittedName>
        <fullName evidence="9">Nitrite/sulfite reductase</fullName>
    </submittedName>
</protein>
<comment type="caution">
    <text evidence="9">The sequence shown here is derived from an EMBL/GenBank/DDBJ whole genome shotgun (WGS) entry which is preliminary data.</text>
</comment>
<evidence type="ECO:0000313" key="9">
    <source>
        <dbReference type="EMBL" id="MBO8464288.1"/>
    </source>
</evidence>
<dbReference type="EMBL" id="JADIML010000293">
    <property type="protein sequence ID" value="MBO8464288.1"/>
    <property type="molecule type" value="Genomic_DNA"/>
</dbReference>
<dbReference type="InterPro" id="IPR006067">
    <property type="entry name" value="NO2/SO3_Rdtase_4Fe4S_dom"/>
</dbReference>
<dbReference type="Proteomes" id="UP000823618">
    <property type="component" value="Unassembled WGS sequence"/>
</dbReference>
<dbReference type="Pfam" id="PF01077">
    <property type="entry name" value="NIR_SIR"/>
    <property type="match status" value="1"/>
</dbReference>
<keyword evidence="2" id="KW-0349">Heme</keyword>
<feature type="domain" description="Nitrite/sulphite reductase 4Fe-4S" evidence="7">
    <location>
        <begin position="119"/>
        <end position="267"/>
    </location>
</feature>
<feature type="domain" description="Nitrite/Sulfite reductase ferredoxin-like" evidence="8">
    <location>
        <begin position="43"/>
        <end position="107"/>
    </location>
</feature>
<sequence length="392" mass="43991">MSKFANEIWKSDMNIFKEATDKFYKKELAAKDYKGISGGYGSYAQRGGESSMLRLRMSGGRVTKEKLHFLVKMIEKHKVNKVHFTTCQTIQYHNLQPAVLYNIMSEALNYDIVTRGGGGDFPRNVMVSPLSGVEKDEYFDVMPYALEASEYLMAFIKTVTLPRKLKVGFSNSDKNMPHATFRDLGFVARVDGTFDVYSAGGLGNNPKMGLKVAEAVEPSKVLYYVKAMVQMFIAYGNYENRGKARTRYMQDTLGAEGYVQAYQKKLAEVMKEETNLDLDIVPTMITKQSDGIVVTDKRIIPQKQEGLYSVWYHPIGGTPDPGKLRRIYDTIKDMEQVELRLSPDESVYIINCNGEEAKKVLQITADGANTTFEASVSCIGSTICQVGVRDSQ</sequence>
<evidence type="ECO:0000313" key="10">
    <source>
        <dbReference type="Proteomes" id="UP000823618"/>
    </source>
</evidence>
<dbReference type="InterPro" id="IPR051329">
    <property type="entry name" value="NIR_SIR_4Fe-4S"/>
</dbReference>
<evidence type="ECO:0000259" key="8">
    <source>
        <dbReference type="Pfam" id="PF03460"/>
    </source>
</evidence>
<dbReference type="InterPro" id="IPR005117">
    <property type="entry name" value="NiRdtase/SiRdtase_haem-b_fer"/>
</dbReference>
<keyword evidence="4" id="KW-0560">Oxidoreductase</keyword>
<dbReference type="GO" id="GO:0020037">
    <property type="term" value="F:heme binding"/>
    <property type="evidence" value="ECO:0007669"/>
    <property type="project" value="InterPro"/>
</dbReference>
<evidence type="ECO:0000256" key="2">
    <source>
        <dbReference type="ARBA" id="ARBA00022617"/>
    </source>
</evidence>
<feature type="non-terminal residue" evidence="9">
    <location>
        <position position="392"/>
    </location>
</feature>
<evidence type="ECO:0000256" key="5">
    <source>
        <dbReference type="ARBA" id="ARBA00023004"/>
    </source>
</evidence>
<keyword evidence="6" id="KW-0411">Iron-sulfur</keyword>
<evidence type="ECO:0000256" key="4">
    <source>
        <dbReference type="ARBA" id="ARBA00023002"/>
    </source>
</evidence>
<proteinExistence type="predicted"/>
<evidence type="ECO:0000259" key="7">
    <source>
        <dbReference type="Pfam" id="PF01077"/>
    </source>
</evidence>
<dbReference type="InterPro" id="IPR045854">
    <property type="entry name" value="NO2/SO3_Rdtase_4Fe4S_sf"/>
</dbReference>